<keyword evidence="4" id="KW-1185">Reference proteome</keyword>
<dbReference type="InterPro" id="IPR042100">
    <property type="entry name" value="Bug_dom1"/>
</dbReference>
<evidence type="ECO:0000313" key="4">
    <source>
        <dbReference type="Proteomes" id="UP000091926"/>
    </source>
</evidence>
<dbReference type="OrthoDB" id="8678477at2"/>
<dbReference type="Gene3D" id="3.40.190.150">
    <property type="entry name" value="Bordetella uptake gene, domain 1"/>
    <property type="match status" value="1"/>
</dbReference>
<dbReference type="KEGG" id="bfz:BAU07_03390"/>
<dbReference type="InterPro" id="IPR005064">
    <property type="entry name" value="BUG"/>
</dbReference>
<evidence type="ECO:0000256" key="2">
    <source>
        <dbReference type="SAM" id="SignalP"/>
    </source>
</evidence>
<dbReference type="CDD" id="cd07012">
    <property type="entry name" value="PBP2_Bug_TTT"/>
    <property type="match status" value="1"/>
</dbReference>
<dbReference type="Pfam" id="PF03401">
    <property type="entry name" value="TctC"/>
    <property type="match status" value="1"/>
</dbReference>
<comment type="similarity">
    <text evidence="1">Belongs to the UPF0065 (bug) family.</text>
</comment>
<feature type="signal peptide" evidence="2">
    <location>
        <begin position="1"/>
        <end position="24"/>
    </location>
</feature>
<dbReference type="Gene3D" id="3.40.190.10">
    <property type="entry name" value="Periplasmic binding protein-like II"/>
    <property type="match status" value="1"/>
</dbReference>
<evidence type="ECO:0000256" key="1">
    <source>
        <dbReference type="ARBA" id="ARBA00006987"/>
    </source>
</evidence>
<dbReference type="SUPFAM" id="SSF53850">
    <property type="entry name" value="Periplasmic binding protein-like II"/>
    <property type="match status" value="1"/>
</dbReference>
<dbReference type="RefSeq" id="WP_066654128.1">
    <property type="nucleotide sequence ID" value="NZ_CBCSCL010000029.1"/>
</dbReference>
<feature type="chain" id="PRO_5008258734" evidence="2">
    <location>
        <begin position="25"/>
        <end position="326"/>
    </location>
</feature>
<dbReference type="AlphaFoldDB" id="A0A193G8X9"/>
<dbReference type="STRING" id="463014.BAU07_03390"/>
<dbReference type="EMBL" id="CP016172">
    <property type="protein sequence ID" value="ANN76285.1"/>
    <property type="molecule type" value="Genomic_DNA"/>
</dbReference>
<name>A0A193G8X9_9BORD</name>
<accession>A0A193G8X9</accession>
<sequence>MKRHRLAGLALAFCASMMVGAAHAAWPERPITLIVAWGAGGGTDATARIIASLLEKELGQPVNVVNRTGGNGVVGHSAIAKAKPDGYTLGMLTVEIAMMKHQGLTNLTPADYTPLALMNVDPAAVSVSATSPYKTMGELLDAIKAHPGKLKASGTGQGGIWHIAMAGLLKTAGLDPNAVPFVPSNGAAPAMLELAAGGIDIVPTSLPEARSMIDAGKARPLAVMADQREPLYPDVPTLKESVNLDWKIGVWRGIAGPKGLPDEVVKRMEQALDRVNHGQEFRDFMKQRGFGVGYASGAEYGAFMKKSMDDFGTVISAIGMSRPAPN</sequence>
<dbReference type="PANTHER" id="PTHR42928:SF5">
    <property type="entry name" value="BLR1237 PROTEIN"/>
    <property type="match status" value="1"/>
</dbReference>
<protein>
    <submittedName>
        <fullName evidence="3">ABC transporter substrate-binding protein</fullName>
    </submittedName>
</protein>
<reference evidence="3 4" key="1">
    <citation type="submission" date="2016-06" db="EMBL/GenBank/DDBJ databases">
        <title>Complete genome sequences of Bordetella bronchialis and Bordetella flabilis.</title>
        <authorList>
            <person name="LiPuma J.J."/>
            <person name="Spilker T."/>
        </authorList>
    </citation>
    <scope>NUCLEOTIDE SEQUENCE [LARGE SCALE GENOMIC DNA]</scope>
    <source>
        <strain evidence="3 4">AU10664</strain>
    </source>
</reference>
<dbReference type="PANTHER" id="PTHR42928">
    <property type="entry name" value="TRICARBOXYLATE-BINDING PROTEIN"/>
    <property type="match status" value="1"/>
</dbReference>
<gene>
    <name evidence="3" type="ORF">BAU07_03390</name>
</gene>
<evidence type="ECO:0000313" key="3">
    <source>
        <dbReference type="EMBL" id="ANN76285.1"/>
    </source>
</evidence>
<proteinExistence type="inferred from homology"/>
<dbReference type="PIRSF" id="PIRSF017082">
    <property type="entry name" value="YflP"/>
    <property type="match status" value="1"/>
</dbReference>
<keyword evidence="2" id="KW-0732">Signal</keyword>
<dbReference type="Proteomes" id="UP000091926">
    <property type="component" value="Chromosome"/>
</dbReference>
<organism evidence="3 4">
    <name type="scientific">Bordetella flabilis</name>
    <dbReference type="NCBI Taxonomy" id="463014"/>
    <lineage>
        <taxon>Bacteria</taxon>
        <taxon>Pseudomonadati</taxon>
        <taxon>Pseudomonadota</taxon>
        <taxon>Betaproteobacteria</taxon>
        <taxon>Burkholderiales</taxon>
        <taxon>Alcaligenaceae</taxon>
        <taxon>Bordetella</taxon>
    </lineage>
</organism>